<dbReference type="PROSITE" id="PS51186">
    <property type="entry name" value="GNAT"/>
    <property type="match status" value="1"/>
</dbReference>
<dbReference type="Proteomes" id="UP001597347">
    <property type="component" value="Unassembled WGS sequence"/>
</dbReference>
<reference evidence="5" key="1">
    <citation type="journal article" date="2019" name="Int. J. Syst. Evol. Microbiol.">
        <title>The Global Catalogue of Microorganisms (GCM) 10K type strain sequencing project: providing services to taxonomists for standard genome sequencing and annotation.</title>
        <authorList>
            <consortium name="The Broad Institute Genomics Platform"/>
            <consortium name="The Broad Institute Genome Sequencing Center for Infectious Disease"/>
            <person name="Wu L."/>
            <person name="Ma J."/>
        </authorList>
    </citation>
    <scope>NUCLEOTIDE SEQUENCE [LARGE SCALE GENOMIC DNA]</scope>
    <source>
        <strain evidence="5">CGMCC 1.12471</strain>
    </source>
</reference>
<dbReference type="PANTHER" id="PTHR43072">
    <property type="entry name" value="N-ACETYLTRANSFERASE"/>
    <property type="match status" value="1"/>
</dbReference>
<dbReference type="Pfam" id="PF00583">
    <property type="entry name" value="Acetyltransf_1"/>
    <property type="match status" value="1"/>
</dbReference>
<dbReference type="GO" id="GO:0016746">
    <property type="term" value="F:acyltransferase activity"/>
    <property type="evidence" value="ECO:0007669"/>
    <property type="project" value="UniProtKB-KW"/>
</dbReference>
<sequence length="136" mass="14962">MAVDADRDALWPLVREFATSFVPRRADFDAVLPRLLARQDDTLVLVAESADGAVVGYLLASTHLTFLANGPVAWVEEVMVDAAHRHRGIGRLLMREAEHWAAERGAAYVSLASRRAGAFYTALGYDESAVFFERAV</sequence>
<accession>A0ABW4LJ97</accession>
<protein>
    <submittedName>
        <fullName evidence="4">GNAT family N-acetyltransferase</fullName>
        <ecNumber evidence="4">2.3.-.-</ecNumber>
    </submittedName>
</protein>
<keyword evidence="5" id="KW-1185">Reference proteome</keyword>
<dbReference type="RefSeq" id="WP_377936450.1">
    <property type="nucleotide sequence ID" value="NZ_JBHUEA010000033.1"/>
</dbReference>
<evidence type="ECO:0000313" key="4">
    <source>
        <dbReference type="EMBL" id="MFD1722920.1"/>
    </source>
</evidence>
<evidence type="ECO:0000313" key="5">
    <source>
        <dbReference type="Proteomes" id="UP001597347"/>
    </source>
</evidence>
<dbReference type="EC" id="2.3.-.-" evidence="4"/>
<dbReference type="Gene3D" id="3.40.630.30">
    <property type="match status" value="1"/>
</dbReference>
<dbReference type="InterPro" id="IPR000182">
    <property type="entry name" value="GNAT_dom"/>
</dbReference>
<dbReference type="EMBL" id="JBHUEA010000033">
    <property type="protein sequence ID" value="MFD1722920.1"/>
    <property type="molecule type" value="Genomic_DNA"/>
</dbReference>
<organism evidence="4 5">
    <name type="scientific">Amnibacterium endophyticum</name>
    <dbReference type="NCBI Taxonomy" id="2109337"/>
    <lineage>
        <taxon>Bacteria</taxon>
        <taxon>Bacillati</taxon>
        <taxon>Actinomycetota</taxon>
        <taxon>Actinomycetes</taxon>
        <taxon>Micrococcales</taxon>
        <taxon>Microbacteriaceae</taxon>
        <taxon>Amnibacterium</taxon>
    </lineage>
</organism>
<keyword evidence="2 4" id="KW-0012">Acyltransferase</keyword>
<proteinExistence type="predicted"/>
<keyword evidence="1 4" id="KW-0808">Transferase</keyword>
<evidence type="ECO:0000259" key="3">
    <source>
        <dbReference type="PROSITE" id="PS51186"/>
    </source>
</evidence>
<name>A0ABW4LJ97_9MICO</name>
<dbReference type="SUPFAM" id="SSF55729">
    <property type="entry name" value="Acyl-CoA N-acyltransferases (Nat)"/>
    <property type="match status" value="1"/>
</dbReference>
<dbReference type="InterPro" id="IPR016181">
    <property type="entry name" value="Acyl_CoA_acyltransferase"/>
</dbReference>
<evidence type="ECO:0000256" key="1">
    <source>
        <dbReference type="ARBA" id="ARBA00022679"/>
    </source>
</evidence>
<evidence type="ECO:0000256" key="2">
    <source>
        <dbReference type="ARBA" id="ARBA00023315"/>
    </source>
</evidence>
<dbReference type="CDD" id="cd04301">
    <property type="entry name" value="NAT_SF"/>
    <property type="match status" value="1"/>
</dbReference>
<gene>
    <name evidence="4" type="ORF">ACFSBI_15320</name>
</gene>
<feature type="domain" description="N-acetyltransferase" evidence="3">
    <location>
        <begin position="1"/>
        <end position="136"/>
    </location>
</feature>
<comment type="caution">
    <text evidence="4">The sequence shown here is derived from an EMBL/GenBank/DDBJ whole genome shotgun (WGS) entry which is preliminary data.</text>
</comment>
<dbReference type="PANTHER" id="PTHR43072:SF51">
    <property type="entry name" value="ABC SUPERFAMILY TRANSPORT PROTEIN"/>
    <property type="match status" value="1"/>
</dbReference>